<sequence>MPDADSLPQPRHLGAIAQAQAGRVHYTACVVRRRGFVLDDGTLFRLSPTRFGVFAGAASAGFLTARIGFDVTIEEEKERERQRRSPRLALQGRPTSFAVLRDAGARRRRQAEDNSTSPTSRHGGGTVNISRTGFTARSRLRTVRVAARQTLTELSCAHRLCD</sequence>
<dbReference type="Gene3D" id="3.30.1360.120">
    <property type="entry name" value="Probable tRNA modification gtpase trme, domain 1"/>
    <property type="match status" value="1"/>
</dbReference>
<dbReference type="Gene3D" id="3.30.70.1400">
    <property type="entry name" value="Aminomethyltransferase beta-barrel domains"/>
    <property type="match status" value="1"/>
</dbReference>
<reference evidence="3" key="1">
    <citation type="journal article" date="2019" name="Int. J. Syst. Evol. Microbiol.">
        <title>The Global Catalogue of Microorganisms (GCM) 10K type strain sequencing project: providing services to taxonomists for standard genome sequencing and annotation.</title>
        <authorList>
            <consortium name="The Broad Institute Genomics Platform"/>
            <consortium name="The Broad Institute Genome Sequencing Center for Infectious Disease"/>
            <person name="Wu L."/>
            <person name="Ma J."/>
        </authorList>
    </citation>
    <scope>NUCLEOTIDE SEQUENCE [LARGE SCALE GENOMIC DNA]</scope>
    <source>
        <strain evidence="3">CGMCC 1.16226</strain>
    </source>
</reference>
<dbReference type="Proteomes" id="UP001597349">
    <property type="component" value="Unassembled WGS sequence"/>
</dbReference>
<comment type="caution">
    <text evidence="2">The sequence shown here is derived from an EMBL/GenBank/DDBJ whole genome shotgun (WGS) entry which is preliminary data.</text>
</comment>
<dbReference type="EMBL" id="JBHUGY010000061">
    <property type="protein sequence ID" value="MFD2057607.1"/>
    <property type="molecule type" value="Genomic_DNA"/>
</dbReference>
<feature type="region of interest" description="Disordered" evidence="1">
    <location>
        <begin position="102"/>
        <end position="130"/>
    </location>
</feature>
<gene>
    <name evidence="2" type="ORF">ACFSQT_32340</name>
</gene>
<dbReference type="InterPro" id="IPR027266">
    <property type="entry name" value="TrmE/GcvT-like"/>
</dbReference>
<dbReference type="SUPFAM" id="SSF103025">
    <property type="entry name" value="Folate-binding domain"/>
    <property type="match status" value="1"/>
</dbReference>
<proteinExistence type="predicted"/>
<dbReference type="RefSeq" id="WP_379025724.1">
    <property type="nucleotide sequence ID" value="NZ_JBHUGY010000061.1"/>
</dbReference>
<evidence type="ECO:0000313" key="2">
    <source>
        <dbReference type="EMBL" id="MFD2057607.1"/>
    </source>
</evidence>
<accession>A0ABW4WPT0</accession>
<name>A0ABW4WPT0_9HYPH</name>
<organism evidence="2 3">
    <name type="scientific">Mesorhizobium calcicola</name>
    <dbReference type="NCBI Taxonomy" id="1300310"/>
    <lineage>
        <taxon>Bacteria</taxon>
        <taxon>Pseudomonadati</taxon>
        <taxon>Pseudomonadota</taxon>
        <taxon>Alphaproteobacteria</taxon>
        <taxon>Hyphomicrobiales</taxon>
        <taxon>Phyllobacteriaceae</taxon>
        <taxon>Mesorhizobium</taxon>
    </lineage>
</organism>
<keyword evidence="3" id="KW-1185">Reference proteome</keyword>
<protein>
    <submittedName>
        <fullName evidence="2">Uncharacterized protein</fullName>
    </submittedName>
</protein>
<evidence type="ECO:0000256" key="1">
    <source>
        <dbReference type="SAM" id="MobiDB-lite"/>
    </source>
</evidence>
<evidence type="ECO:0000313" key="3">
    <source>
        <dbReference type="Proteomes" id="UP001597349"/>
    </source>
</evidence>